<keyword evidence="1" id="KW-0732">Signal</keyword>
<feature type="chain" id="PRO_5046297985" evidence="1">
    <location>
        <begin position="21"/>
        <end position="197"/>
    </location>
</feature>
<gene>
    <name evidence="2" type="ORF">GCM10011444_22750</name>
</gene>
<comment type="caution">
    <text evidence="2">The sequence shown here is derived from an EMBL/GenBank/DDBJ whole genome shotgun (WGS) entry which is preliminary data.</text>
</comment>
<organism evidence="2 3">
    <name type="scientific">Winogradskyella haliclonae</name>
    <dbReference type="NCBI Taxonomy" id="2048558"/>
    <lineage>
        <taxon>Bacteria</taxon>
        <taxon>Pseudomonadati</taxon>
        <taxon>Bacteroidota</taxon>
        <taxon>Flavobacteriia</taxon>
        <taxon>Flavobacteriales</taxon>
        <taxon>Flavobacteriaceae</taxon>
        <taxon>Winogradskyella</taxon>
    </lineage>
</organism>
<feature type="signal peptide" evidence="1">
    <location>
        <begin position="1"/>
        <end position="20"/>
    </location>
</feature>
<dbReference type="EMBL" id="BMDQ01000003">
    <property type="protein sequence ID" value="GGI57966.1"/>
    <property type="molecule type" value="Genomic_DNA"/>
</dbReference>
<accession>A0ABQ2BZP2</accession>
<evidence type="ECO:0000313" key="3">
    <source>
        <dbReference type="Proteomes" id="UP000624701"/>
    </source>
</evidence>
<proteinExistence type="predicted"/>
<name>A0ABQ2BZP2_9FLAO</name>
<keyword evidence="3" id="KW-1185">Reference proteome</keyword>
<protein>
    <submittedName>
        <fullName evidence="2">Uncharacterized protein</fullName>
    </submittedName>
</protein>
<dbReference type="Proteomes" id="UP000624701">
    <property type="component" value="Unassembled WGS sequence"/>
</dbReference>
<sequence length="197" mass="22823">MKTKLLTLSTILLFCLSGFAQKTYLKVTKSNEPNDYVMYPPGTKFELKTKEGYIVFKNSDDPGSIDIEEKYILYVYPNWKDEAEILELTEGKVEKLLTYKFRDSRKTSDVKRIHNHGVTASSNVTNSKTIEDKKNLEFVLSNGIKFTYKDGVYNATLNEEKLAIKYNYIIYSDLGTLKLSFNSNNGKVWWIFEPVKY</sequence>
<dbReference type="RefSeq" id="WP_188374879.1">
    <property type="nucleotide sequence ID" value="NZ_BMDQ01000003.1"/>
</dbReference>
<reference evidence="3" key="1">
    <citation type="journal article" date="2019" name="Int. J. Syst. Evol. Microbiol.">
        <title>The Global Catalogue of Microorganisms (GCM) 10K type strain sequencing project: providing services to taxonomists for standard genome sequencing and annotation.</title>
        <authorList>
            <consortium name="The Broad Institute Genomics Platform"/>
            <consortium name="The Broad Institute Genome Sequencing Center for Infectious Disease"/>
            <person name="Wu L."/>
            <person name="Ma J."/>
        </authorList>
    </citation>
    <scope>NUCLEOTIDE SEQUENCE [LARGE SCALE GENOMIC DNA]</scope>
    <source>
        <strain evidence="3">CCM 8681</strain>
    </source>
</reference>
<evidence type="ECO:0000313" key="2">
    <source>
        <dbReference type="EMBL" id="GGI57966.1"/>
    </source>
</evidence>
<evidence type="ECO:0000256" key="1">
    <source>
        <dbReference type="SAM" id="SignalP"/>
    </source>
</evidence>